<dbReference type="GO" id="GO:0005886">
    <property type="term" value="C:plasma membrane"/>
    <property type="evidence" value="ECO:0007669"/>
    <property type="project" value="TreeGrafter"/>
</dbReference>
<evidence type="ECO:0000256" key="1">
    <source>
        <dbReference type="ARBA" id="ARBA00012528"/>
    </source>
</evidence>
<dbReference type="FunFam" id="3.30.70.270:FF:000001">
    <property type="entry name" value="Diguanylate cyclase domain protein"/>
    <property type="match status" value="1"/>
</dbReference>
<organism evidence="5 6">
    <name type="scientific">Poriferisphaera corsica</name>
    <dbReference type="NCBI Taxonomy" id="2528020"/>
    <lineage>
        <taxon>Bacteria</taxon>
        <taxon>Pseudomonadati</taxon>
        <taxon>Planctomycetota</taxon>
        <taxon>Phycisphaerae</taxon>
        <taxon>Phycisphaerales</taxon>
        <taxon>Phycisphaeraceae</taxon>
        <taxon>Poriferisphaera</taxon>
    </lineage>
</organism>
<sequence length="505" mass="55981">MNQTLLDQVIESPRLPSLPSIALEVIDLVQQPDVDIAQIADTIQNDPALSSKILKTVNSSFYGQAYTVSTISHALVVLGLNSVKTLALGFSLVSNLQNSGGDGFDHIQYWKRSIYAASAAKEFAKQQRLVQQEEAFLGALLQDLGVLALNQVLGDQYTDLLNQTDGCHRKLIELETSQLKMNHAQVGAELANAWKLPPLLIAPIRYHESPDEAQPELQSFVRCVSIGSVVADLFINEADGESLERYYDLASEWFGLCQEQSEPLLHEIHKQTKELQRLFDLPASDYGNVDDILAKANEALMNITLQTQKQQHELTQHANELREQNEHLVNQANTDSLTGVANRRRFNEYIADAFECTKQNAAGHLSVLFLDTDHFKQFNDTYGHPVGDRVLVALSQTLQNIVGDRGLVSRYGGEEFAIVLPNTDRRTAALIAEQLRSEIEKTIVQSDEGKDLHITASIGVATYEGMFFDRVEILVKAADQGVYAAKNSGRNCVRIFAPKNQPVAA</sequence>
<dbReference type="CDD" id="cd01949">
    <property type="entry name" value="GGDEF"/>
    <property type="match status" value="1"/>
</dbReference>
<dbReference type="Pfam" id="PF00990">
    <property type="entry name" value="GGDEF"/>
    <property type="match status" value="1"/>
</dbReference>
<dbReference type="EC" id="2.7.7.65" evidence="1"/>
<reference evidence="5 6" key="1">
    <citation type="submission" date="2019-02" db="EMBL/GenBank/DDBJ databases">
        <title>Deep-cultivation of Planctomycetes and their phenomic and genomic characterization uncovers novel biology.</title>
        <authorList>
            <person name="Wiegand S."/>
            <person name="Jogler M."/>
            <person name="Boedeker C."/>
            <person name="Pinto D."/>
            <person name="Vollmers J."/>
            <person name="Rivas-Marin E."/>
            <person name="Kohn T."/>
            <person name="Peeters S.H."/>
            <person name="Heuer A."/>
            <person name="Rast P."/>
            <person name="Oberbeckmann S."/>
            <person name="Bunk B."/>
            <person name="Jeske O."/>
            <person name="Meyerdierks A."/>
            <person name="Storesund J.E."/>
            <person name="Kallscheuer N."/>
            <person name="Luecker S."/>
            <person name="Lage O.M."/>
            <person name="Pohl T."/>
            <person name="Merkel B.J."/>
            <person name="Hornburger P."/>
            <person name="Mueller R.-W."/>
            <person name="Bruemmer F."/>
            <person name="Labrenz M."/>
            <person name="Spormann A.M."/>
            <person name="Op den Camp H."/>
            <person name="Overmann J."/>
            <person name="Amann R."/>
            <person name="Jetten M.S.M."/>
            <person name="Mascher T."/>
            <person name="Medema M.H."/>
            <person name="Devos D.P."/>
            <person name="Kaster A.-K."/>
            <person name="Ovreas L."/>
            <person name="Rohde M."/>
            <person name="Galperin M.Y."/>
            <person name="Jogler C."/>
        </authorList>
    </citation>
    <scope>NUCLEOTIDE SEQUENCE [LARGE SCALE GENOMIC DNA]</scope>
    <source>
        <strain evidence="5 6">KS4</strain>
    </source>
</reference>
<dbReference type="SMART" id="SM00267">
    <property type="entry name" value="GGDEF"/>
    <property type="match status" value="1"/>
</dbReference>
<dbReference type="Proteomes" id="UP000317369">
    <property type="component" value="Chromosome"/>
</dbReference>
<gene>
    <name evidence="5" type="primary">ydaM_2</name>
    <name evidence="5" type="ORF">KS4_11440</name>
</gene>
<dbReference type="InterPro" id="IPR000160">
    <property type="entry name" value="GGDEF_dom"/>
</dbReference>
<comment type="catalytic activity">
    <reaction evidence="2">
        <text>2 GTP = 3',3'-c-di-GMP + 2 diphosphate</text>
        <dbReference type="Rhea" id="RHEA:24898"/>
        <dbReference type="ChEBI" id="CHEBI:33019"/>
        <dbReference type="ChEBI" id="CHEBI:37565"/>
        <dbReference type="ChEBI" id="CHEBI:58805"/>
        <dbReference type="EC" id="2.7.7.65"/>
    </reaction>
</comment>
<dbReference type="AlphaFoldDB" id="A0A517YSA3"/>
<dbReference type="OrthoDB" id="243535at2"/>
<dbReference type="InterPro" id="IPR043128">
    <property type="entry name" value="Rev_trsase/Diguanyl_cyclase"/>
</dbReference>
<dbReference type="SUPFAM" id="SSF55073">
    <property type="entry name" value="Nucleotide cyclase"/>
    <property type="match status" value="1"/>
</dbReference>
<evidence type="ECO:0000256" key="2">
    <source>
        <dbReference type="ARBA" id="ARBA00034247"/>
    </source>
</evidence>
<dbReference type="PANTHER" id="PTHR45138:SF9">
    <property type="entry name" value="DIGUANYLATE CYCLASE DGCM-RELATED"/>
    <property type="match status" value="1"/>
</dbReference>
<dbReference type="InterPro" id="IPR029787">
    <property type="entry name" value="Nucleotide_cyclase"/>
</dbReference>
<dbReference type="InterPro" id="IPR013976">
    <property type="entry name" value="HDOD"/>
</dbReference>
<dbReference type="Gene3D" id="1.10.3210.10">
    <property type="entry name" value="Hypothetical protein af1432"/>
    <property type="match status" value="1"/>
</dbReference>
<dbReference type="Pfam" id="PF08668">
    <property type="entry name" value="HDOD"/>
    <property type="match status" value="1"/>
</dbReference>
<keyword evidence="6" id="KW-1185">Reference proteome</keyword>
<evidence type="ECO:0000259" key="3">
    <source>
        <dbReference type="PROSITE" id="PS50887"/>
    </source>
</evidence>
<evidence type="ECO:0000259" key="4">
    <source>
        <dbReference type="PROSITE" id="PS51833"/>
    </source>
</evidence>
<dbReference type="EMBL" id="CP036425">
    <property type="protein sequence ID" value="QDU33102.1"/>
    <property type="molecule type" value="Genomic_DNA"/>
</dbReference>
<dbReference type="Gene3D" id="3.30.70.270">
    <property type="match status" value="1"/>
</dbReference>
<dbReference type="NCBIfam" id="TIGR00254">
    <property type="entry name" value="GGDEF"/>
    <property type="match status" value="1"/>
</dbReference>
<protein>
    <recommendedName>
        <fullName evidence="1">diguanylate cyclase</fullName>
        <ecNumber evidence="1">2.7.7.65</ecNumber>
    </recommendedName>
</protein>
<keyword evidence="5" id="KW-0548">Nucleotidyltransferase</keyword>
<feature type="domain" description="GGDEF" evidence="3">
    <location>
        <begin position="363"/>
        <end position="498"/>
    </location>
</feature>
<dbReference type="GO" id="GO:0052621">
    <property type="term" value="F:diguanylate cyclase activity"/>
    <property type="evidence" value="ECO:0007669"/>
    <property type="project" value="UniProtKB-EC"/>
</dbReference>
<dbReference type="PROSITE" id="PS51833">
    <property type="entry name" value="HDOD"/>
    <property type="match status" value="1"/>
</dbReference>
<name>A0A517YSA3_9BACT</name>
<dbReference type="KEGG" id="pcor:KS4_11440"/>
<dbReference type="RefSeq" id="WP_145075682.1">
    <property type="nucleotide sequence ID" value="NZ_CP036425.1"/>
</dbReference>
<keyword evidence="5" id="KW-0808">Transferase</keyword>
<dbReference type="GO" id="GO:0043709">
    <property type="term" value="P:cell adhesion involved in single-species biofilm formation"/>
    <property type="evidence" value="ECO:0007669"/>
    <property type="project" value="TreeGrafter"/>
</dbReference>
<dbReference type="SUPFAM" id="SSF109604">
    <property type="entry name" value="HD-domain/PDEase-like"/>
    <property type="match status" value="1"/>
</dbReference>
<dbReference type="GO" id="GO:1902201">
    <property type="term" value="P:negative regulation of bacterial-type flagellum-dependent cell motility"/>
    <property type="evidence" value="ECO:0007669"/>
    <property type="project" value="TreeGrafter"/>
</dbReference>
<proteinExistence type="predicted"/>
<dbReference type="PROSITE" id="PS50887">
    <property type="entry name" value="GGDEF"/>
    <property type="match status" value="1"/>
</dbReference>
<feature type="domain" description="HDOD" evidence="4">
    <location>
        <begin position="15"/>
        <end position="210"/>
    </location>
</feature>
<evidence type="ECO:0000313" key="5">
    <source>
        <dbReference type="EMBL" id="QDU33102.1"/>
    </source>
</evidence>
<dbReference type="PANTHER" id="PTHR45138">
    <property type="entry name" value="REGULATORY COMPONENTS OF SENSORY TRANSDUCTION SYSTEM"/>
    <property type="match status" value="1"/>
</dbReference>
<accession>A0A517YSA3</accession>
<dbReference type="InterPro" id="IPR050469">
    <property type="entry name" value="Diguanylate_Cyclase"/>
</dbReference>
<evidence type="ECO:0000313" key="6">
    <source>
        <dbReference type="Proteomes" id="UP000317369"/>
    </source>
</evidence>